<keyword evidence="6" id="KW-0679">Respiratory chain</keyword>
<dbReference type="Pfam" id="PF00034">
    <property type="entry name" value="Cytochrom_C"/>
    <property type="match status" value="1"/>
</dbReference>
<keyword evidence="4" id="KW-0813">Transport</keyword>
<dbReference type="SUPFAM" id="SSF49503">
    <property type="entry name" value="Cupredoxins"/>
    <property type="match status" value="1"/>
</dbReference>
<comment type="similarity">
    <text evidence="2">Belongs to the cytochrome c oxidase subunit 2 family.</text>
</comment>
<evidence type="ECO:0000256" key="9">
    <source>
        <dbReference type="ARBA" id="ARBA00022967"/>
    </source>
</evidence>
<sequence>MRKAGPFLTLAVLPLGGCQGWQSALDAQGPAARTLADMFWIFIAVLGAVWILTMIALLLSLRRRRSADADPLATDPETERRMIVTVSIAVGLTLVTVISLTGLSYAAQKVLFARKDGALTLLVTGRQWWWEITYEDAQPSRVFTTANEIHIPVGEPVLIKLEAGDVIHSFWVPSLTGKMDLIPGRQNQIQIQADRPGLYRGQCAEFCGLQHAHMGMLVIAEPKDDFERWRDRQVSSAIPPGDPQRQRGQEIFLSKPCVMCHQVRGTDAGGKVAPDLTHVGSRRSIAAGTLETTRGNLAAWILDPHGIKPGVNMPAVELEPDEVQPLADYLEGLK</sequence>
<dbReference type="InterPro" id="IPR034236">
    <property type="entry name" value="CuRO_CcO_Caa3_II"/>
</dbReference>
<reference evidence="22 23" key="1">
    <citation type="submission" date="2020-07" db="EMBL/GenBank/DDBJ databases">
        <title>Draft genome and description of Microvirga mediterraneensis Marseille-Q2068 sp. nov.</title>
        <authorList>
            <person name="Boxberger M."/>
        </authorList>
    </citation>
    <scope>NUCLEOTIDE SEQUENCE [LARGE SCALE GENOMIC DNA]</scope>
    <source>
        <strain evidence="22 23">Marseille-Q2068</strain>
    </source>
</reference>
<dbReference type="InterPro" id="IPR014222">
    <property type="entry name" value="Cyt_c_oxidase_su2"/>
</dbReference>
<evidence type="ECO:0000256" key="1">
    <source>
        <dbReference type="ARBA" id="ARBA00004141"/>
    </source>
</evidence>
<feature type="transmembrane region" description="Helical" evidence="19">
    <location>
        <begin position="82"/>
        <end position="106"/>
    </location>
</feature>
<organism evidence="22 23">
    <name type="scientific">Microvirga mediterraneensis</name>
    <dbReference type="NCBI Taxonomy" id="2754695"/>
    <lineage>
        <taxon>Bacteria</taxon>
        <taxon>Pseudomonadati</taxon>
        <taxon>Pseudomonadota</taxon>
        <taxon>Alphaproteobacteria</taxon>
        <taxon>Hyphomicrobiales</taxon>
        <taxon>Methylobacteriaceae</taxon>
        <taxon>Microvirga</taxon>
    </lineage>
</organism>
<evidence type="ECO:0000256" key="8">
    <source>
        <dbReference type="ARBA" id="ARBA00022723"/>
    </source>
</evidence>
<accession>A0A838BJ95</accession>
<comment type="catalytic activity">
    <reaction evidence="17">
        <text>4 Fe(II)-[cytochrome c] + O2 + 8 H(+)(in) = 4 Fe(III)-[cytochrome c] + 2 H2O + 4 H(+)(out)</text>
        <dbReference type="Rhea" id="RHEA:11436"/>
        <dbReference type="Rhea" id="RHEA-COMP:10350"/>
        <dbReference type="Rhea" id="RHEA-COMP:14399"/>
        <dbReference type="ChEBI" id="CHEBI:15377"/>
        <dbReference type="ChEBI" id="CHEBI:15378"/>
        <dbReference type="ChEBI" id="CHEBI:15379"/>
        <dbReference type="ChEBI" id="CHEBI:29033"/>
        <dbReference type="ChEBI" id="CHEBI:29034"/>
        <dbReference type="EC" id="7.1.1.9"/>
    </reaction>
</comment>
<dbReference type="PROSITE" id="PS51007">
    <property type="entry name" value="CYTC"/>
    <property type="match status" value="1"/>
</dbReference>
<dbReference type="GO" id="GO:0016491">
    <property type="term" value="F:oxidoreductase activity"/>
    <property type="evidence" value="ECO:0007669"/>
    <property type="project" value="InterPro"/>
</dbReference>
<dbReference type="Proteomes" id="UP000572984">
    <property type="component" value="Unassembled WGS sequence"/>
</dbReference>
<evidence type="ECO:0000256" key="17">
    <source>
        <dbReference type="ARBA" id="ARBA00047816"/>
    </source>
</evidence>
<dbReference type="InterPro" id="IPR045187">
    <property type="entry name" value="CcO_II"/>
</dbReference>
<keyword evidence="10" id="KW-0249">Electron transport</keyword>
<dbReference type="CDD" id="cd04213">
    <property type="entry name" value="CuRO_CcO_Caa3_II"/>
    <property type="match status" value="1"/>
</dbReference>
<evidence type="ECO:0000313" key="23">
    <source>
        <dbReference type="Proteomes" id="UP000572984"/>
    </source>
</evidence>
<feature type="transmembrane region" description="Helical" evidence="19">
    <location>
        <begin position="39"/>
        <end position="61"/>
    </location>
</feature>
<evidence type="ECO:0000256" key="4">
    <source>
        <dbReference type="ARBA" id="ARBA00022448"/>
    </source>
</evidence>
<dbReference type="GO" id="GO:0042773">
    <property type="term" value="P:ATP synthesis coupled electron transport"/>
    <property type="evidence" value="ECO:0007669"/>
    <property type="project" value="TreeGrafter"/>
</dbReference>
<dbReference type="RefSeq" id="WP_181051253.1">
    <property type="nucleotide sequence ID" value="NZ_JACDXJ010000001.1"/>
</dbReference>
<proteinExistence type="inferred from homology"/>
<evidence type="ECO:0000256" key="7">
    <source>
        <dbReference type="ARBA" id="ARBA00022692"/>
    </source>
</evidence>
<name>A0A838BJ95_9HYPH</name>
<dbReference type="PROSITE" id="PS50857">
    <property type="entry name" value="COX2_CUA"/>
    <property type="match status" value="1"/>
</dbReference>
<keyword evidence="8 18" id="KW-0479">Metal-binding</keyword>
<dbReference type="EMBL" id="JACDXJ010000001">
    <property type="protein sequence ID" value="MBA1155627.1"/>
    <property type="molecule type" value="Genomic_DNA"/>
</dbReference>
<comment type="subcellular location">
    <subcellularLocation>
        <location evidence="1">Membrane</location>
        <topology evidence="1">Multi-pass membrane protein</topology>
    </subcellularLocation>
</comment>
<evidence type="ECO:0000259" key="20">
    <source>
        <dbReference type="PROSITE" id="PS50857"/>
    </source>
</evidence>
<dbReference type="Gene3D" id="1.10.287.90">
    <property type="match status" value="1"/>
</dbReference>
<dbReference type="InterPro" id="IPR008972">
    <property type="entry name" value="Cupredoxin"/>
</dbReference>
<evidence type="ECO:0000256" key="14">
    <source>
        <dbReference type="ARBA" id="ARBA00023136"/>
    </source>
</evidence>
<dbReference type="PROSITE" id="PS00078">
    <property type="entry name" value="COX2"/>
    <property type="match status" value="1"/>
</dbReference>
<keyword evidence="7 19" id="KW-0812">Transmembrane</keyword>
<evidence type="ECO:0000256" key="15">
    <source>
        <dbReference type="ARBA" id="ARBA00024688"/>
    </source>
</evidence>
<gene>
    <name evidence="22" type="primary">coxB</name>
    <name evidence="22" type="ORF">H0S73_05680</name>
</gene>
<dbReference type="InterPro" id="IPR036257">
    <property type="entry name" value="Cyt_c_oxidase_su2_TM_sf"/>
</dbReference>
<keyword evidence="12 18" id="KW-0408">Iron</keyword>
<dbReference type="NCBIfam" id="TIGR02866">
    <property type="entry name" value="CoxB"/>
    <property type="match status" value="1"/>
</dbReference>
<evidence type="ECO:0000256" key="2">
    <source>
        <dbReference type="ARBA" id="ARBA00007866"/>
    </source>
</evidence>
<evidence type="ECO:0000313" key="22">
    <source>
        <dbReference type="EMBL" id="MBA1155627.1"/>
    </source>
</evidence>
<evidence type="ECO:0000256" key="11">
    <source>
        <dbReference type="ARBA" id="ARBA00022989"/>
    </source>
</evidence>
<protein>
    <recommendedName>
        <fullName evidence="3">cytochrome-c oxidase</fullName>
        <ecNumber evidence="3">7.1.1.9</ecNumber>
    </recommendedName>
    <alternativeName>
        <fullName evidence="16">Cytochrome aa3 subunit 2</fullName>
    </alternativeName>
</protein>
<feature type="domain" description="Cytochrome oxidase subunit II copper A binding" evidence="20">
    <location>
        <begin position="116"/>
        <end position="232"/>
    </location>
</feature>
<evidence type="ECO:0000256" key="5">
    <source>
        <dbReference type="ARBA" id="ARBA00022617"/>
    </source>
</evidence>
<dbReference type="PANTHER" id="PTHR22888:SF9">
    <property type="entry name" value="CYTOCHROME C OXIDASE SUBUNIT 2"/>
    <property type="match status" value="1"/>
</dbReference>
<comment type="function">
    <text evidence="15">Subunits I and II form the functional core of the enzyme complex. Electrons originating in cytochrome c are transferred via heme a and Cu(A) to the binuclear center formed by heme a3 and Cu(B).</text>
</comment>
<dbReference type="InterPro" id="IPR002429">
    <property type="entry name" value="CcO_II-like_C"/>
</dbReference>
<evidence type="ECO:0000259" key="21">
    <source>
        <dbReference type="PROSITE" id="PS51007"/>
    </source>
</evidence>
<dbReference type="AlphaFoldDB" id="A0A838BJ95"/>
<dbReference type="GO" id="GO:0016020">
    <property type="term" value="C:membrane"/>
    <property type="evidence" value="ECO:0007669"/>
    <property type="project" value="UniProtKB-SubCell"/>
</dbReference>
<dbReference type="Gene3D" id="2.60.40.420">
    <property type="entry name" value="Cupredoxins - blue copper proteins"/>
    <property type="match status" value="1"/>
</dbReference>
<keyword evidence="13" id="KW-0186">Copper</keyword>
<keyword evidence="9" id="KW-1278">Translocase</keyword>
<dbReference type="InterPro" id="IPR036909">
    <property type="entry name" value="Cyt_c-like_dom_sf"/>
</dbReference>
<dbReference type="SUPFAM" id="SSF46626">
    <property type="entry name" value="Cytochrome c"/>
    <property type="match status" value="1"/>
</dbReference>
<evidence type="ECO:0000256" key="13">
    <source>
        <dbReference type="ARBA" id="ARBA00023008"/>
    </source>
</evidence>
<evidence type="ECO:0000256" key="10">
    <source>
        <dbReference type="ARBA" id="ARBA00022982"/>
    </source>
</evidence>
<keyword evidence="23" id="KW-1185">Reference proteome</keyword>
<dbReference type="GO" id="GO:0005507">
    <property type="term" value="F:copper ion binding"/>
    <property type="evidence" value="ECO:0007669"/>
    <property type="project" value="InterPro"/>
</dbReference>
<comment type="caution">
    <text evidence="22">The sequence shown here is derived from an EMBL/GenBank/DDBJ whole genome shotgun (WGS) entry which is preliminary data.</text>
</comment>
<keyword evidence="5 18" id="KW-0349">Heme</keyword>
<evidence type="ECO:0000256" key="19">
    <source>
        <dbReference type="SAM" id="Phobius"/>
    </source>
</evidence>
<keyword evidence="11 19" id="KW-1133">Transmembrane helix</keyword>
<dbReference type="PANTHER" id="PTHR22888">
    <property type="entry name" value="CYTOCHROME C OXIDASE, SUBUNIT II"/>
    <property type="match status" value="1"/>
</dbReference>
<evidence type="ECO:0000256" key="12">
    <source>
        <dbReference type="ARBA" id="ARBA00023004"/>
    </source>
</evidence>
<dbReference type="GO" id="GO:0020037">
    <property type="term" value="F:heme binding"/>
    <property type="evidence" value="ECO:0007669"/>
    <property type="project" value="InterPro"/>
</dbReference>
<feature type="domain" description="Cytochrome c" evidence="21">
    <location>
        <begin position="243"/>
        <end position="334"/>
    </location>
</feature>
<evidence type="ECO:0000256" key="6">
    <source>
        <dbReference type="ARBA" id="ARBA00022660"/>
    </source>
</evidence>
<keyword evidence="14 19" id="KW-0472">Membrane</keyword>
<dbReference type="GO" id="GO:0004129">
    <property type="term" value="F:cytochrome-c oxidase activity"/>
    <property type="evidence" value="ECO:0007669"/>
    <property type="project" value="UniProtKB-EC"/>
</dbReference>
<evidence type="ECO:0000256" key="18">
    <source>
        <dbReference type="PROSITE-ProRule" id="PRU00433"/>
    </source>
</evidence>
<dbReference type="Pfam" id="PF00116">
    <property type="entry name" value="COX2"/>
    <property type="match status" value="1"/>
</dbReference>
<dbReference type="EC" id="7.1.1.9" evidence="3"/>
<evidence type="ECO:0000256" key="3">
    <source>
        <dbReference type="ARBA" id="ARBA00012949"/>
    </source>
</evidence>
<dbReference type="InterPro" id="IPR001505">
    <property type="entry name" value="Copper_CuA"/>
</dbReference>
<dbReference type="InterPro" id="IPR009056">
    <property type="entry name" value="Cyt_c-like_dom"/>
</dbReference>
<evidence type="ECO:0000256" key="16">
    <source>
        <dbReference type="ARBA" id="ARBA00031399"/>
    </source>
</evidence>